<name>A0ABP8R1N5_9SPHI</name>
<dbReference type="PANTHER" id="PTHR19848:SF8">
    <property type="entry name" value="F-BOX AND WD REPEAT DOMAIN CONTAINING 7"/>
    <property type="match status" value="1"/>
</dbReference>
<evidence type="ECO:0000256" key="2">
    <source>
        <dbReference type="ARBA" id="ARBA00022737"/>
    </source>
</evidence>
<organism evidence="4 5">
    <name type="scientific">Sphingobacterium thermophilum</name>
    <dbReference type="NCBI Taxonomy" id="768534"/>
    <lineage>
        <taxon>Bacteria</taxon>
        <taxon>Pseudomonadati</taxon>
        <taxon>Bacteroidota</taxon>
        <taxon>Sphingobacteriia</taxon>
        <taxon>Sphingobacteriales</taxon>
        <taxon>Sphingobacteriaceae</taxon>
        <taxon>Sphingobacterium</taxon>
    </lineage>
</organism>
<evidence type="ECO:0000256" key="3">
    <source>
        <dbReference type="PROSITE-ProRule" id="PRU00221"/>
    </source>
</evidence>
<feature type="repeat" description="WD" evidence="3">
    <location>
        <begin position="265"/>
        <end position="301"/>
    </location>
</feature>
<dbReference type="InterPro" id="IPR001680">
    <property type="entry name" value="WD40_rpt"/>
</dbReference>
<evidence type="ECO:0000256" key="1">
    <source>
        <dbReference type="ARBA" id="ARBA00022574"/>
    </source>
</evidence>
<keyword evidence="2" id="KW-0677">Repeat</keyword>
<evidence type="ECO:0008006" key="6">
    <source>
        <dbReference type="Google" id="ProtNLM"/>
    </source>
</evidence>
<reference evidence="5" key="1">
    <citation type="journal article" date="2019" name="Int. J. Syst. Evol. Microbiol.">
        <title>The Global Catalogue of Microorganisms (GCM) 10K type strain sequencing project: providing services to taxonomists for standard genome sequencing and annotation.</title>
        <authorList>
            <consortium name="The Broad Institute Genomics Platform"/>
            <consortium name="The Broad Institute Genome Sequencing Center for Infectious Disease"/>
            <person name="Wu L."/>
            <person name="Ma J."/>
        </authorList>
    </citation>
    <scope>NUCLEOTIDE SEQUENCE [LARGE SCALE GENOMIC DNA]</scope>
    <source>
        <strain evidence="5">JCM 17858</strain>
    </source>
</reference>
<feature type="repeat" description="WD" evidence="3">
    <location>
        <begin position="10"/>
        <end position="51"/>
    </location>
</feature>
<dbReference type="PROSITE" id="PS50294">
    <property type="entry name" value="WD_REPEATS_REGION"/>
    <property type="match status" value="2"/>
</dbReference>
<evidence type="ECO:0000313" key="4">
    <source>
        <dbReference type="EMBL" id="GAA4515896.1"/>
    </source>
</evidence>
<dbReference type="EMBL" id="BAABGR010000015">
    <property type="protein sequence ID" value="GAA4515896.1"/>
    <property type="molecule type" value="Genomic_DNA"/>
</dbReference>
<dbReference type="PROSITE" id="PS50082">
    <property type="entry name" value="WD_REPEATS_2"/>
    <property type="match status" value="3"/>
</dbReference>
<proteinExistence type="predicted"/>
<dbReference type="Pfam" id="PF00400">
    <property type="entry name" value="WD40"/>
    <property type="match status" value="3"/>
</dbReference>
<protein>
    <recommendedName>
        <fullName evidence="6">WD domain, G-beta repeat</fullName>
    </recommendedName>
</protein>
<evidence type="ECO:0000313" key="5">
    <source>
        <dbReference type="Proteomes" id="UP001500394"/>
    </source>
</evidence>
<feature type="repeat" description="WD" evidence="3">
    <location>
        <begin position="218"/>
        <end position="250"/>
    </location>
</feature>
<dbReference type="RefSeq" id="WP_345066726.1">
    <property type="nucleotide sequence ID" value="NZ_BAABGR010000015.1"/>
</dbReference>
<dbReference type="InterPro" id="IPR036322">
    <property type="entry name" value="WD40_repeat_dom_sf"/>
</dbReference>
<accession>A0ABP8R1N5</accession>
<gene>
    <name evidence="4" type="ORF">GCM10023173_14390</name>
</gene>
<dbReference type="SMART" id="SM00320">
    <property type="entry name" value="WD40"/>
    <property type="match status" value="7"/>
</dbReference>
<dbReference type="InterPro" id="IPR015943">
    <property type="entry name" value="WD40/YVTN_repeat-like_dom_sf"/>
</dbReference>
<dbReference type="Proteomes" id="UP001500394">
    <property type="component" value="Unassembled WGS sequence"/>
</dbReference>
<dbReference type="SUPFAM" id="SSF50978">
    <property type="entry name" value="WD40 repeat-like"/>
    <property type="match status" value="1"/>
</dbReference>
<keyword evidence="1 3" id="KW-0853">WD repeat</keyword>
<keyword evidence="5" id="KW-1185">Reference proteome</keyword>
<sequence length="301" mass="33773">MIDITLAKTLTGHQNPIYTLAVDTQRNTLYSAGNDKGIVEWDLDSLQFKRVLCNVPSSVYHLSVLEDRDLLIACLRSGGILVIRKEEPTLAARLTVEQGAVFVAKAIPSKNELLAVDEYGKAYVWSLESFELLYSFNVSNTTVRCAAVDEEKGIVALGDKLGEIHILDLLDYHLRISAKVHTHPVTSLAFVGEDLFSGGRDAKMYRLNVLDLSKKLEVTPHMFTVYGIVPLPYEGLFATVSRDKTLKVWDTQFQLHKNLSRDRGIDSHYLSINTACFHTAKGELFTAGDDKLIKVWYFHQP</sequence>
<dbReference type="PANTHER" id="PTHR19848">
    <property type="entry name" value="WD40 REPEAT PROTEIN"/>
    <property type="match status" value="1"/>
</dbReference>
<comment type="caution">
    <text evidence="4">The sequence shown here is derived from an EMBL/GenBank/DDBJ whole genome shotgun (WGS) entry which is preliminary data.</text>
</comment>
<dbReference type="Gene3D" id="2.130.10.10">
    <property type="entry name" value="YVTN repeat-like/Quinoprotein amine dehydrogenase"/>
    <property type="match status" value="2"/>
</dbReference>